<feature type="compositionally biased region" description="Low complexity" evidence="1">
    <location>
        <begin position="207"/>
        <end position="216"/>
    </location>
</feature>
<keyword evidence="2" id="KW-1133">Transmembrane helix</keyword>
<evidence type="ECO:0000313" key="4">
    <source>
        <dbReference type="Proteomes" id="UP000027265"/>
    </source>
</evidence>
<keyword evidence="2" id="KW-0472">Membrane</keyword>
<name>A0A067QEC6_9AGAM</name>
<dbReference type="Proteomes" id="UP000027265">
    <property type="component" value="Unassembled WGS sequence"/>
</dbReference>
<evidence type="ECO:0008006" key="5">
    <source>
        <dbReference type="Google" id="ProtNLM"/>
    </source>
</evidence>
<evidence type="ECO:0000256" key="1">
    <source>
        <dbReference type="SAM" id="MobiDB-lite"/>
    </source>
</evidence>
<protein>
    <recommendedName>
        <fullName evidence="5">MARVEL domain-containing protein</fullName>
    </recommendedName>
</protein>
<evidence type="ECO:0000256" key="2">
    <source>
        <dbReference type="SAM" id="Phobius"/>
    </source>
</evidence>
<dbReference type="AlphaFoldDB" id="A0A067QEC6"/>
<dbReference type="EMBL" id="KL197709">
    <property type="protein sequence ID" value="KDQ64515.1"/>
    <property type="molecule type" value="Genomic_DNA"/>
</dbReference>
<dbReference type="HOGENOM" id="CLU_064781_1_0_1"/>
<keyword evidence="2" id="KW-0812">Transmembrane</keyword>
<keyword evidence="4" id="KW-1185">Reference proteome</keyword>
<evidence type="ECO:0000313" key="3">
    <source>
        <dbReference type="EMBL" id="KDQ64515.1"/>
    </source>
</evidence>
<dbReference type="OrthoDB" id="3266740at2759"/>
<feature type="transmembrane region" description="Helical" evidence="2">
    <location>
        <begin position="12"/>
        <end position="30"/>
    </location>
</feature>
<feature type="transmembrane region" description="Helical" evidence="2">
    <location>
        <begin position="42"/>
        <end position="64"/>
    </location>
</feature>
<accession>A0A067QEC6</accession>
<dbReference type="STRING" id="933084.A0A067QEC6"/>
<feature type="compositionally biased region" description="Basic and acidic residues" evidence="1">
    <location>
        <begin position="261"/>
        <end position="286"/>
    </location>
</feature>
<organism evidence="3 4">
    <name type="scientific">Jaapia argillacea MUCL 33604</name>
    <dbReference type="NCBI Taxonomy" id="933084"/>
    <lineage>
        <taxon>Eukaryota</taxon>
        <taxon>Fungi</taxon>
        <taxon>Dikarya</taxon>
        <taxon>Basidiomycota</taxon>
        <taxon>Agaricomycotina</taxon>
        <taxon>Agaricomycetes</taxon>
        <taxon>Agaricomycetidae</taxon>
        <taxon>Jaapiales</taxon>
        <taxon>Jaapiaceae</taxon>
        <taxon>Jaapia</taxon>
    </lineage>
</organism>
<reference evidence="4" key="1">
    <citation type="journal article" date="2014" name="Proc. Natl. Acad. Sci. U.S.A.">
        <title>Extensive sampling of basidiomycete genomes demonstrates inadequacy of the white-rot/brown-rot paradigm for wood decay fungi.</title>
        <authorList>
            <person name="Riley R."/>
            <person name="Salamov A.A."/>
            <person name="Brown D.W."/>
            <person name="Nagy L.G."/>
            <person name="Floudas D."/>
            <person name="Held B.W."/>
            <person name="Levasseur A."/>
            <person name="Lombard V."/>
            <person name="Morin E."/>
            <person name="Otillar R."/>
            <person name="Lindquist E.A."/>
            <person name="Sun H."/>
            <person name="LaButti K.M."/>
            <person name="Schmutz J."/>
            <person name="Jabbour D."/>
            <person name="Luo H."/>
            <person name="Baker S.E."/>
            <person name="Pisabarro A.G."/>
            <person name="Walton J.D."/>
            <person name="Blanchette R.A."/>
            <person name="Henrissat B."/>
            <person name="Martin F."/>
            <person name="Cullen D."/>
            <person name="Hibbett D.S."/>
            <person name="Grigoriev I.V."/>
        </authorList>
    </citation>
    <scope>NUCLEOTIDE SEQUENCE [LARGE SCALE GENOMIC DNA]</scope>
    <source>
        <strain evidence="4">MUCL 33604</strain>
    </source>
</reference>
<proteinExistence type="predicted"/>
<feature type="transmembrane region" description="Helical" evidence="2">
    <location>
        <begin position="76"/>
        <end position="96"/>
    </location>
</feature>
<feature type="transmembrane region" description="Helical" evidence="2">
    <location>
        <begin position="136"/>
        <end position="157"/>
    </location>
</feature>
<feature type="region of interest" description="Disordered" evidence="1">
    <location>
        <begin position="183"/>
        <end position="286"/>
    </location>
</feature>
<sequence>MPSKFNIVRGCIYGLVILWTVICLAIAVHFQGMLVSSDLTRFVPFAIFVCAVSLLIFLLLLGFTIRRDRNPITTRIELPMLGLAGTLWLALGAFLVSSESQNADVECYSSEDLTTTIDVPDFSTDTYHAQYRVLEAFSLFNVILIGVFGLFLLALAVKHHYRSHKAPWSYPVTTYPWFGTASNSPSKDKMSLPSPVTARHRSHSRSPKGPSRGPSTRHIEKSAPLPSRPSPRRERDLPSSQRTPPKAHTTDKYTRNGRTGRSVDRHDTFGRSDRVDKWGRDASPRR</sequence>
<gene>
    <name evidence="3" type="ORF">JAAARDRAFT_52463</name>
</gene>
<dbReference type="InParanoid" id="A0A067QEC6"/>